<dbReference type="WBParaSite" id="ALUE_0000440301-mRNA-1">
    <property type="protein sequence ID" value="ALUE_0000440301-mRNA-1"/>
    <property type="gene ID" value="ALUE_0000440301"/>
</dbReference>
<keyword evidence="2" id="KW-1185">Reference proteome</keyword>
<name>A0A0M3HQK8_ASCLU</name>
<organism evidence="2 3">
    <name type="scientific">Ascaris lumbricoides</name>
    <name type="common">Giant roundworm</name>
    <dbReference type="NCBI Taxonomy" id="6252"/>
    <lineage>
        <taxon>Eukaryota</taxon>
        <taxon>Metazoa</taxon>
        <taxon>Ecdysozoa</taxon>
        <taxon>Nematoda</taxon>
        <taxon>Chromadorea</taxon>
        <taxon>Rhabditida</taxon>
        <taxon>Spirurina</taxon>
        <taxon>Ascaridomorpha</taxon>
        <taxon>Ascaridoidea</taxon>
        <taxon>Ascarididae</taxon>
        <taxon>Ascaris</taxon>
    </lineage>
</organism>
<keyword evidence="1" id="KW-0732">Signal</keyword>
<accession>A0A0M3HQK8</accession>
<evidence type="ECO:0000313" key="3">
    <source>
        <dbReference type="WBParaSite" id="ALUE_0000440301-mRNA-1"/>
    </source>
</evidence>
<proteinExistence type="predicted"/>
<feature type="chain" id="PRO_5005656578" evidence="1">
    <location>
        <begin position="22"/>
        <end position="113"/>
    </location>
</feature>
<reference evidence="3" key="1">
    <citation type="submission" date="2017-02" db="UniProtKB">
        <authorList>
            <consortium name="WormBaseParasite"/>
        </authorList>
    </citation>
    <scope>IDENTIFICATION</scope>
</reference>
<feature type="signal peptide" evidence="1">
    <location>
        <begin position="1"/>
        <end position="21"/>
    </location>
</feature>
<protein>
    <submittedName>
        <fullName evidence="3">Sulfur globule protein CV3</fullName>
    </submittedName>
</protein>
<dbReference type="Proteomes" id="UP000036681">
    <property type="component" value="Unplaced"/>
</dbReference>
<evidence type="ECO:0000313" key="2">
    <source>
        <dbReference type="Proteomes" id="UP000036681"/>
    </source>
</evidence>
<sequence>MREVNRIAIALLATIILSVHAAPQSLFGAGFYNNPLLSTFGYSGIYPYTGGYYSGLYSMYPYLYGMGNYDPYGYGSYSMYPYRFGYRSPYNYGGYGFYSPYSLFSGYGYGRGF</sequence>
<dbReference type="AlphaFoldDB" id="A0A0M3HQK8"/>
<evidence type="ECO:0000256" key="1">
    <source>
        <dbReference type="SAM" id="SignalP"/>
    </source>
</evidence>